<accession>A0A7I9UWB4</accession>
<evidence type="ECO:0008006" key="5">
    <source>
        <dbReference type="Google" id="ProtNLM"/>
    </source>
</evidence>
<dbReference type="PANTHER" id="PTHR43003">
    <property type="entry name" value="DNA-3-METHYLADENINE GLYCOSYLASE"/>
    <property type="match status" value="1"/>
</dbReference>
<evidence type="ECO:0000256" key="1">
    <source>
        <dbReference type="ARBA" id="ARBA00022763"/>
    </source>
</evidence>
<evidence type="ECO:0000256" key="2">
    <source>
        <dbReference type="ARBA" id="ARBA00023204"/>
    </source>
</evidence>
<dbReference type="GO" id="GO:0006307">
    <property type="term" value="P:DNA alkylation repair"/>
    <property type="evidence" value="ECO:0007669"/>
    <property type="project" value="TreeGrafter"/>
</dbReference>
<comment type="caution">
    <text evidence="3">The sequence shown here is derived from an EMBL/GenBank/DDBJ whole genome shotgun (WGS) entry which is preliminary data.</text>
</comment>
<dbReference type="AlphaFoldDB" id="A0A7I9UWB4"/>
<dbReference type="EMBL" id="BJOU01000001">
    <property type="protein sequence ID" value="GED97136.1"/>
    <property type="molecule type" value="Genomic_DNA"/>
</dbReference>
<dbReference type="Gene3D" id="1.10.340.30">
    <property type="entry name" value="Hypothetical protein, domain 2"/>
    <property type="match status" value="1"/>
</dbReference>
<dbReference type="GO" id="GO:0043916">
    <property type="term" value="F:DNA-7-methylguanine glycosylase activity"/>
    <property type="evidence" value="ECO:0007669"/>
    <property type="project" value="TreeGrafter"/>
</dbReference>
<protein>
    <recommendedName>
        <fullName evidence="5">3-methyladenine DNA glycosylase</fullName>
    </recommendedName>
</protein>
<keyword evidence="2" id="KW-0234">DNA repair</keyword>
<proteinExistence type="predicted"/>
<dbReference type="GO" id="GO:0032993">
    <property type="term" value="C:protein-DNA complex"/>
    <property type="evidence" value="ECO:0007669"/>
    <property type="project" value="TreeGrafter"/>
</dbReference>
<keyword evidence="1" id="KW-0227">DNA damage</keyword>
<name>A0A7I9UWB4_9ACTN</name>
<dbReference type="InterPro" id="IPR011257">
    <property type="entry name" value="DNA_glycosylase"/>
</dbReference>
<gene>
    <name evidence="3" type="ORF">nbrc107697_11750</name>
</gene>
<evidence type="ECO:0000313" key="3">
    <source>
        <dbReference type="EMBL" id="GED97136.1"/>
    </source>
</evidence>
<reference evidence="4" key="1">
    <citation type="submission" date="2019-06" db="EMBL/GenBank/DDBJ databases">
        <title>Gordonia isolated from sludge of a wastewater treatment plant.</title>
        <authorList>
            <person name="Tamura T."/>
            <person name="Aoyama K."/>
            <person name="Kang Y."/>
            <person name="Saito S."/>
            <person name="Akiyama N."/>
            <person name="Yazawa K."/>
            <person name="Gonoi T."/>
            <person name="Mikami Y."/>
        </authorList>
    </citation>
    <scope>NUCLEOTIDE SEQUENCE [LARGE SCALE GENOMIC DNA]</scope>
    <source>
        <strain evidence="4">NBRC 107697</strain>
    </source>
</reference>
<dbReference type="InterPro" id="IPR051912">
    <property type="entry name" value="Alkylbase_DNA_Glycosylase/TA"/>
</dbReference>
<keyword evidence="4" id="KW-1185">Reference proteome</keyword>
<dbReference type="GO" id="GO:0005737">
    <property type="term" value="C:cytoplasm"/>
    <property type="evidence" value="ECO:0007669"/>
    <property type="project" value="TreeGrafter"/>
</dbReference>
<dbReference type="GO" id="GO:0008725">
    <property type="term" value="F:DNA-3-methyladenine glycosylase activity"/>
    <property type="evidence" value="ECO:0007669"/>
    <property type="project" value="TreeGrafter"/>
</dbReference>
<dbReference type="GO" id="GO:0032131">
    <property type="term" value="F:alkylated DNA binding"/>
    <property type="evidence" value="ECO:0007669"/>
    <property type="project" value="TreeGrafter"/>
</dbReference>
<dbReference type="GO" id="GO:0006285">
    <property type="term" value="P:base-excision repair, AP site formation"/>
    <property type="evidence" value="ECO:0007669"/>
    <property type="project" value="TreeGrafter"/>
</dbReference>
<dbReference type="RefSeq" id="WP_161926503.1">
    <property type="nucleotide sequence ID" value="NZ_BJOU01000001.1"/>
</dbReference>
<dbReference type="OrthoDB" id="5501430at2"/>
<dbReference type="PANTHER" id="PTHR43003:SF6">
    <property type="entry name" value="DNA GLYCOSYLASE"/>
    <property type="match status" value="1"/>
</dbReference>
<dbReference type="Proteomes" id="UP000444980">
    <property type="component" value="Unassembled WGS sequence"/>
</dbReference>
<evidence type="ECO:0000313" key="4">
    <source>
        <dbReference type="Proteomes" id="UP000444980"/>
    </source>
</evidence>
<dbReference type="SUPFAM" id="SSF48150">
    <property type="entry name" value="DNA-glycosylase"/>
    <property type="match status" value="1"/>
</dbReference>
<sequence length="290" mass="32617">MPLTRTWTPGYPLDVRATTGHHRRGTGDPTMRFDADGSLWRTSHTLDGPGTLHLSVRTGTVEARAWGPGAAWLIDRFPALLGADDHPEDLTTDHPVVRRLHERAVGMRLGRTDRVWEALVPAVLEQKVVGTEAWRAWRYLLRRHGEPAPGPDPALRVPPRREDWALIPSWEWRRSGAEPVRMRTIVRAAGMDVERGIDHLTSLRGIGPWTSAEVRRRAIGDPDAVPVGDFHLPSVVGQTLIGEPVDDAGMLDLLEPFRGQRGRVVRLCERYGTRPPRRGPRVSVRDYRDF</sequence>
<organism evidence="3 4">
    <name type="scientific">Gordonia crocea</name>
    <dbReference type="NCBI Taxonomy" id="589162"/>
    <lineage>
        <taxon>Bacteria</taxon>
        <taxon>Bacillati</taxon>
        <taxon>Actinomycetota</taxon>
        <taxon>Actinomycetes</taxon>
        <taxon>Mycobacteriales</taxon>
        <taxon>Gordoniaceae</taxon>
        <taxon>Gordonia</taxon>
    </lineage>
</organism>